<organism evidence="1 2">
    <name type="scientific">Aquibium oceanicum</name>
    <dbReference type="NCBI Taxonomy" id="1670800"/>
    <lineage>
        <taxon>Bacteria</taxon>
        <taxon>Pseudomonadati</taxon>
        <taxon>Pseudomonadota</taxon>
        <taxon>Alphaproteobacteria</taxon>
        <taxon>Hyphomicrobiales</taxon>
        <taxon>Phyllobacteriaceae</taxon>
        <taxon>Aquibium</taxon>
    </lineage>
</organism>
<keyword evidence="2" id="KW-1185">Reference proteome</keyword>
<dbReference type="KEGG" id="meso:BSQ44_01030"/>
<dbReference type="SUPFAM" id="SSF53067">
    <property type="entry name" value="Actin-like ATPase domain"/>
    <property type="match status" value="1"/>
</dbReference>
<dbReference type="Gene3D" id="3.30.420.310">
    <property type="entry name" value="2-keto-3-deoxy-galactonokinase, C-terminal domain"/>
    <property type="match status" value="1"/>
</dbReference>
<evidence type="ECO:0000313" key="1">
    <source>
        <dbReference type="EMBL" id="APH70121.1"/>
    </source>
</evidence>
<dbReference type="OrthoDB" id="256574at2"/>
<dbReference type="RefSeq" id="WP_072601534.1">
    <property type="nucleotide sequence ID" value="NZ_CP018171.1"/>
</dbReference>
<protein>
    <recommendedName>
        <fullName evidence="3">2-dehydro-3-deoxygalactonokinase</fullName>
    </recommendedName>
</protein>
<dbReference type="Pfam" id="PF05035">
    <property type="entry name" value="DGOK"/>
    <property type="match status" value="1"/>
</dbReference>
<dbReference type="GO" id="GO:0008671">
    <property type="term" value="F:2-dehydro-3-deoxygalactonokinase activity"/>
    <property type="evidence" value="ECO:0007669"/>
    <property type="project" value="InterPro"/>
</dbReference>
<evidence type="ECO:0000313" key="2">
    <source>
        <dbReference type="Proteomes" id="UP000182840"/>
    </source>
</evidence>
<dbReference type="GO" id="GO:0034194">
    <property type="term" value="P:D-galactonate catabolic process"/>
    <property type="evidence" value="ECO:0007669"/>
    <property type="project" value="InterPro"/>
</dbReference>
<dbReference type="InterPro" id="IPR043129">
    <property type="entry name" value="ATPase_NBD"/>
</dbReference>
<evidence type="ECO:0008006" key="3">
    <source>
        <dbReference type="Google" id="ProtNLM"/>
    </source>
</evidence>
<gene>
    <name evidence="1" type="ORF">BSQ44_01030</name>
</gene>
<dbReference type="EMBL" id="CP018171">
    <property type="protein sequence ID" value="APH70121.1"/>
    <property type="molecule type" value="Genomic_DNA"/>
</dbReference>
<dbReference type="InterPro" id="IPR007729">
    <property type="entry name" value="DGOK"/>
</dbReference>
<reference evidence="2" key="1">
    <citation type="submission" date="2016-11" db="EMBL/GenBank/DDBJ databases">
        <title>Mesorhizobium oceanicum sp. nov., isolated from deep seawater in South China Sea.</title>
        <authorList>
            <person name="Fu G.-Y."/>
        </authorList>
    </citation>
    <scope>NUCLEOTIDE SEQUENCE [LARGE SCALE GENOMIC DNA]</scope>
    <source>
        <strain evidence="2">B7</strain>
    </source>
</reference>
<dbReference type="Proteomes" id="UP000182840">
    <property type="component" value="Chromosome"/>
</dbReference>
<dbReference type="InterPro" id="IPR042257">
    <property type="entry name" value="DGOK_C"/>
</dbReference>
<accession>A0A1L3SL80</accession>
<dbReference type="STRING" id="1670800.BSQ44_01030"/>
<proteinExistence type="predicted"/>
<sequence length="310" mass="32709">MTSQSSSETFVAAVDWGTTSLRVWLLDDTGEVLSETRSDQGMAKLSRGEFGAVLERELAALKAPDDLPAMICGMAGARQGWQEVPYLDVPVAADAILQAATPIEVGRPVWIVPGLCQRAPAADVMRGEETQIAGAVARFDGGDSLLCLPGTHSKWVRVKDAAVTGFRTFLTGEMFSLLCDHSILRHSVGSSRRTDGQNPVFRERLRAVLENPAALPSSLFAIRAEGLLGDFPPDDAAAALSGLLIGAEIAGTREQFAGAGTEVILIASGALADLYAVALEEAGMSATVIDAEIAVRAALFEAARFKLRGN</sequence>
<dbReference type="AlphaFoldDB" id="A0A1L3SL80"/>
<dbReference type="InterPro" id="IPR042258">
    <property type="entry name" value="DGOK_N"/>
</dbReference>
<dbReference type="Gene3D" id="3.30.420.300">
    <property type="entry name" value="2-keto-3-deoxy-galactonokinase, substrate binding domain"/>
    <property type="match status" value="1"/>
</dbReference>
<name>A0A1L3SL80_9HYPH</name>
<dbReference type="CDD" id="cd24012">
    <property type="entry name" value="ASKHA_NBD_KDGal-kinase"/>
    <property type="match status" value="1"/>
</dbReference>